<dbReference type="InterPro" id="IPR003439">
    <property type="entry name" value="ABC_transporter-like_ATP-bd"/>
</dbReference>
<evidence type="ECO:0000256" key="5">
    <source>
        <dbReference type="ARBA" id="ARBA00022741"/>
    </source>
</evidence>
<dbReference type="RefSeq" id="WP_166826021.1">
    <property type="nucleotide sequence ID" value="NZ_JAAOLX010000005.1"/>
</dbReference>
<keyword evidence="9" id="KW-0472">Membrane</keyword>
<evidence type="ECO:0000313" key="12">
    <source>
        <dbReference type="Proteomes" id="UP000712570"/>
    </source>
</evidence>
<reference evidence="11 12" key="1">
    <citation type="submission" date="2020-03" db="EMBL/GenBank/DDBJ databases">
        <title>Draft genome sequence of environmentally isolated violet-colored cultures.</title>
        <authorList>
            <person name="Wilson H.S."/>
        </authorList>
    </citation>
    <scope>NUCLEOTIDE SEQUENCE [LARGE SCALE GENOMIC DNA]</scope>
    <source>
        <strain evidence="11 12">HSC-16F04</strain>
    </source>
</reference>
<evidence type="ECO:0000259" key="10">
    <source>
        <dbReference type="PROSITE" id="PS50893"/>
    </source>
</evidence>
<gene>
    <name evidence="11" type="ORF">HA050_11440</name>
</gene>
<dbReference type="PANTHER" id="PTHR42771:SF7">
    <property type="entry name" value="ABC-TYPE COBALAMIN_FE3+-SIDEROPHORES TRANSPORT SYSTEM, ATPASE COMPONENT"/>
    <property type="match status" value="1"/>
</dbReference>
<dbReference type="SMART" id="SM00382">
    <property type="entry name" value="AAA"/>
    <property type="match status" value="1"/>
</dbReference>
<comment type="caution">
    <text evidence="11">The sequence shown here is derived from an EMBL/GenBank/DDBJ whole genome shotgun (WGS) entry which is preliminary data.</text>
</comment>
<protein>
    <submittedName>
        <fullName evidence="11">ABC transporter ATP-binding protein</fullName>
    </submittedName>
</protein>
<evidence type="ECO:0000256" key="7">
    <source>
        <dbReference type="ARBA" id="ARBA00023004"/>
    </source>
</evidence>
<dbReference type="GO" id="GO:0005524">
    <property type="term" value="F:ATP binding"/>
    <property type="evidence" value="ECO:0007669"/>
    <property type="project" value="UniProtKB-KW"/>
</dbReference>
<dbReference type="InterPro" id="IPR051535">
    <property type="entry name" value="Siderophore_ABC-ATPase"/>
</dbReference>
<dbReference type="CDD" id="cd03214">
    <property type="entry name" value="ABC_Iron-Siderophores_B12_Hemin"/>
    <property type="match status" value="1"/>
</dbReference>
<sequence>MSLQISQLNIVRGKVAVVQSLDLAPMPPGSITALIGPNGAGKSTLIHALAGSLPARGQMLLDGVPLASLTHRERCQQVGLLPQTLPQGAGLTVYELLLGGLLTLGLPHHQAEQRIEQGLQQLRLSHLAMRAMSSLSGGQRQMVALVQLLARQPRLLLLDEPSSALDLHWQLAMVEAISRDVRERGSIAVLALHDLNLALRCCERIIVLSEGRCAADGSALDVLDPDLLAKVYGITGRIEQCSQGRPIFVLDHLVHPL</sequence>
<evidence type="ECO:0000256" key="2">
    <source>
        <dbReference type="ARBA" id="ARBA00022448"/>
    </source>
</evidence>
<organism evidence="11 12">
    <name type="scientific">Iodobacter violaceini</name>
    <dbReference type="NCBI Taxonomy" id="3044271"/>
    <lineage>
        <taxon>Bacteria</taxon>
        <taxon>Pseudomonadati</taxon>
        <taxon>Pseudomonadota</taxon>
        <taxon>Betaproteobacteria</taxon>
        <taxon>Neisseriales</taxon>
        <taxon>Chitinibacteraceae</taxon>
        <taxon>Iodobacter</taxon>
    </lineage>
</organism>
<keyword evidence="4" id="KW-0410">Iron transport</keyword>
<dbReference type="PANTHER" id="PTHR42771">
    <property type="entry name" value="IRON(3+)-HYDROXAMATE IMPORT ATP-BINDING PROTEIN FHUC"/>
    <property type="match status" value="1"/>
</dbReference>
<keyword evidence="3" id="KW-1003">Cell membrane</keyword>
<evidence type="ECO:0000256" key="3">
    <source>
        <dbReference type="ARBA" id="ARBA00022475"/>
    </source>
</evidence>
<evidence type="ECO:0000256" key="9">
    <source>
        <dbReference type="ARBA" id="ARBA00023136"/>
    </source>
</evidence>
<evidence type="ECO:0000256" key="4">
    <source>
        <dbReference type="ARBA" id="ARBA00022496"/>
    </source>
</evidence>
<dbReference type="InterPro" id="IPR017871">
    <property type="entry name" value="ABC_transporter-like_CS"/>
</dbReference>
<comment type="subcellular location">
    <subcellularLocation>
        <location evidence="1">Cell membrane</location>
        <topology evidence="1">Peripheral membrane protein</topology>
    </subcellularLocation>
</comment>
<keyword evidence="12" id="KW-1185">Reference proteome</keyword>
<dbReference type="InterPro" id="IPR003593">
    <property type="entry name" value="AAA+_ATPase"/>
</dbReference>
<keyword evidence="8" id="KW-0406">Ion transport</keyword>
<evidence type="ECO:0000256" key="6">
    <source>
        <dbReference type="ARBA" id="ARBA00022840"/>
    </source>
</evidence>
<keyword evidence="5" id="KW-0547">Nucleotide-binding</keyword>
<keyword evidence="6 11" id="KW-0067">ATP-binding</keyword>
<evidence type="ECO:0000256" key="8">
    <source>
        <dbReference type="ARBA" id="ARBA00023065"/>
    </source>
</evidence>
<dbReference type="Pfam" id="PF00005">
    <property type="entry name" value="ABC_tran"/>
    <property type="match status" value="1"/>
</dbReference>
<proteinExistence type="predicted"/>
<dbReference type="Proteomes" id="UP000712570">
    <property type="component" value="Unassembled WGS sequence"/>
</dbReference>
<name>A0ABX0L055_9NEIS</name>
<keyword evidence="7" id="KW-0408">Iron</keyword>
<dbReference type="EMBL" id="JAAOLX010000005">
    <property type="protein sequence ID" value="NHQ86731.1"/>
    <property type="molecule type" value="Genomic_DNA"/>
</dbReference>
<dbReference type="PROSITE" id="PS00211">
    <property type="entry name" value="ABC_TRANSPORTER_1"/>
    <property type="match status" value="1"/>
</dbReference>
<feature type="domain" description="ABC transporter" evidence="10">
    <location>
        <begin position="3"/>
        <end position="235"/>
    </location>
</feature>
<dbReference type="InterPro" id="IPR027417">
    <property type="entry name" value="P-loop_NTPase"/>
</dbReference>
<dbReference type="SUPFAM" id="SSF52540">
    <property type="entry name" value="P-loop containing nucleoside triphosphate hydrolases"/>
    <property type="match status" value="1"/>
</dbReference>
<dbReference type="Gene3D" id="3.40.50.300">
    <property type="entry name" value="P-loop containing nucleotide triphosphate hydrolases"/>
    <property type="match status" value="1"/>
</dbReference>
<accession>A0ABX0L055</accession>
<keyword evidence="2" id="KW-0813">Transport</keyword>
<evidence type="ECO:0000313" key="11">
    <source>
        <dbReference type="EMBL" id="NHQ86731.1"/>
    </source>
</evidence>
<evidence type="ECO:0000256" key="1">
    <source>
        <dbReference type="ARBA" id="ARBA00004202"/>
    </source>
</evidence>
<dbReference type="PROSITE" id="PS50893">
    <property type="entry name" value="ABC_TRANSPORTER_2"/>
    <property type="match status" value="1"/>
</dbReference>